<feature type="domain" description="Flagellar hook-associated protein 2 C-terminal" evidence="7">
    <location>
        <begin position="227"/>
        <end position="492"/>
    </location>
</feature>
<name>A0A0A0I8V1_CLONO</name>
<dbReference type="RefSeq" id="WP_039253948.1">
    <property type="nucleotide sequence ID" value="NZ_JENJ01000015.1"/>
</dbReference>
<dbReference type="InterPro" id="IPR010809">
    <property type="entry name" value="FliD_C"/>
</dbReference>
<dbReference type="GO" id="GO:0071973">
    <property type="term" value="P:bacterial-type flagellum-dependent cell motility"/>
    <property type="evidence" value="ECO:0007669"/>
    <property type="project" value="TreeGrafter"/>
</dbReference>
<dbReference type="InterPro" id="IPR040026">
    <property type="entry name" value="FliD"/>
</dbReference>
<evidence type="ECO:0000256" key="2">
    <source>
        <dbReference type="ARBA" id="ARBA00011255"/>
    </source>
</evidence>
<feature type="domain" description="Flagellar hook-associated protein 2 N-terminal" evidence="6">
    <location>
        <begin position="19"/>
        <end position="122"/>
    </location>
</feature>
<proteinExistence type="inferred from homology"/>
<dbReference type="EMBL" id="JENJ01000015">
    <property type="protein sequence ID" value="KGM97003.1"/>
    <property type="molecule type" value="Genomic_DNA"/>
</dbReference>
<comment type="caution">
    <text evidence="8">The sequence shown here is derived from an EMBL/GenBank/DDBJ whole genome shotgun (WGS) entry which is preliminary data.</text>
</comment>
<dbReference type="GO" id="GO:0005576">
    <property type="term" value="C:extracellular region"/>
    <property type="evidence" value="ECO:0007669"/>
    <property type="project" value="UniProtKB-SubCell"/>
</dbReference>
<keyword evidence="8" id="KW-0966">Cell projection</keyword>
<dbReference type="PANTHER" id="PTHR30288">
    <property type="entry name" value="FLAGELLAR CAP/ASSEMBLY PROTEIN FLID"/>
    <property type="match status" value="1"/>
</dbReference>
<gene>
    <name evidence="8" type="ORF">Z968_04670</name>
</gene>
<keyword evidence="3 5" id="KW-0175">Coiled coil</keyword>
<dbReference type="GO" id="GO:0007155">
    <property type="term" value="P:cell adhesion"/>
    <property type="evidence" value="ECO:0007669"/>
    <property type="project" value="InterPro"/>
</dbReference>
<dbReference type="GO" id="GO:0009424">
    <property type="term" value="C:bacterial-type flagellum hook"/>
    <property type="evidence" value="ECO:0007669"/>
    <property type="project" value="UniProtKB-UniRule"/>
</dbReference>
<reference evidence="8 9" key="1">
    <citation type="submission" date="2014-01" db="EMBL/GenBank/DDBJ databases">
        <title>Plasmidome dynamics in the species complex Clostridium novyi sensu lato converts strains of independent lineages into distinctly different pathogens.</title>
        <authorList>
            <person name="Skarin H."/>
            <person name="Segerman B."/>
        </authorList>
    </citation>
    <scope>NUCLEOTIDE SEQUENCE [LARGE SCALE GENOMIC DNA]</scope>
    <source>
        <strain evidence="8 9">4552</strain>
    </source>
</reference>
<evidence type="ECO:0000256" key="5">
    <source>
        <dbReference type="RuleBase" id="RU362066"/>
    </source>
</evidence>
<organism evidence="8 9">
    <name type="scientific">Clostridium novyi A str. 4552</name>
    <dbReference type="NCBI Taxonomy" id="1444289"/>
    <lineage>
        <taxon>Bacteria</taxon>
        <taxon>Bacillati</taxon>
        <taxon>Bacillota</taxon>
        <taxon>Clostridia</taxon>
        <taxon>Eubacteriales</taxon>
        <taxon>Clostridiaceae</taxon>
        <taxon>Clostridium</taxon>
    </lineage>
</organism>
<evidence type="ECO:0000313" key="9">
    <source>
        <dbReference type="Proteomes" id="UP000030012"/>
    </source>
</evidence>
<keyword evidence="5" id="KW-0964">Secreted</keyword>
<dbReference type="InterPro" id="IPR003481">
    <property type="entry name" value="FliD_N"/>
</dbReference>
<accession>A0A0A0I8V1</accession>
<evidence type="ECO:0000256" key="4">
    <source>
        <dbReference type="ARBA" id="ARBA00023143"/>
    </source>
</evidence>
<keyword evidence="4 5" id="KW-0975">Bacterial flagellum</keyword>
<dbReference type="PANTHER" id="PTHR30288:SF0">
    <property type="entry name" value="FLAGELLAR HOOK-ASSOCIATED PROTEIN 2"/>
    <property type="match status" value="1"/>
</dbReference>
<comment type="similarity">
    <text evidence="1 5">Belongs to the FliD family.</text>
</comment>
<keyword evidence="8" id="KW-0969">Cilium</keyword>
<dbReference type="GO" id="GO:0009421">
    <property type="term" value="C:bacterial-type flagellum filament cap"/>
    <property type="evidence" value="ECO:0007669"/>
    <property type="project" value="InterPro"/>
</dbReference>
<protein>
    <recommendedName>
        <fullName evidence="5">Flagellar hook-associated protein 2</fullName>
        <shortName evidence="5">HAP2</shortName>
    </recommendedName>
    <alternativeName>
        <fullName evidence="5">Flagellar cap protein</fullName>
    </alternativeName>
</protein>
<evidence type="ECO:0000259" key="7">
    <source>
        <dbReference type="Pfam" id="PF07195"/>
    </source>
</evidence>
<dbReference type="Pfam" id="PF07195">
    <property type="entry name" value="FliD_C"/>
    <property type="match status" value="1"/>
</dbReference>
<evidence type="ECO:0000313" key="8">
    <source>
        <dbReference type="EMBL" id="KGM97003.1"/>
    </source>
</evidence>
<dbReference type="AlphaFoldDB" id="A0A0A0I8V1"/>
<evidence type="ECO:0000256" key="1">
    <source>
        <dbReference type="ARBA" id="ARBA00009764"/>
    </source>
</evidence>
<evidence type="ECO:0000256" key="3">
    <source>
        <dbReference type="ARBA" id="ARBA00023054"/>
    </source>
</evidence>
<dbReference type="OrthoDB" id="9776025at2"/>
<feature type="coiled-coil region" evidence="5">
    <location>
        <begin position="448"/>
        <end position="475"/>
    </location>
</feature>
<comment type="subunit">
    <text evidence="2 5">Homopentamer.</text>
</comment>
<keyword evidence="8" id="KW-0282">Flagellum</keyword>
<dbReference type="Proteomes" id="UP000030012">
    <property type="component" value="Unassembled WGS sequence"/>
</dbReference>
<evidence type="ECO:0000259" key="6">
    <source>
        <dbReference type="Pfam" id="PF02465"/>
    </source>
</evidence>
<comment type="subcellular location">
    <subcellularLocation>
        <location evidence="5">Secreted</location>
    </subcellularLocation>
    <subcellularLocation>
        <location evidence="5">Bacterial flagellum</location>
    </subcellularLocation>
</comment>
<dbReference type="Pfam" id="PF02465">
    <property type="entry name" value="FliD_N"/>
    <property type="match status" value="1"/>
</dbReference>
<sequence length="504" mass="56792">MSDIGGVGGNFNRITGLATGMDTDAMVKKMLMREQQRIDRANGNKQYNQWRQEEYIGIIKDTRELRDDFLLISSPKETNLMKSDTYAASKAKSDNESLIEAKSLPGAKAGRYQIKVKDIARAGTIEVKASKDDVAKVKEAIKNIKPDLLNKVEVNFSELTGKMSIVSKETGKKIADDTAMKDISNVLKGKYSSDYKEIDGNEAEVYIKEPGQGEYTKVDSKITSKNKFVIDNMEYDISGITTNGAINTKDDTGSIAINVKKDVSSSVDKIKKFVEKYNKLIEKLNTKVDEKKIYSYKPLTEEQKKSMKPEEVKEWEKKAKQGIIKNDTNVQQMLSQMRQAFYGGYTTDPSKSDHATFGISLSEIGITTARETSKRGQLVVDENKLTKALEEKSDKVYELFTKSGSDKESKGILNRLTGIVDKYVGGHGGEDGILVKKAGYKDSRWLLNNDLSKKIIEQEKQIKQLERMMFSKQEQYYKMFSKLEVAMNKMNSQSSWFQAQMGGR</sequence>
<comment type="function">
    <text evidence="5">Required for morphogenesis and for the elongation of the flagellar filament by facilitating polymerization of the flagellin monomers at the tip of growing filament. Forms a capping structure, which prevents flagellin subunits (transported through the central channel of the flagellum) from leaking out without polymerization at the distal end.</text>
</comment>